<dbReference type="SUPFAM" id="SSF50715">
    <property type="entry name" value="Ribosomal protein L25-like"/>
    <property type="match status" value="1"/>
</dbReference>
<dbReference type="InterPro" id="IPR001021">
    <property type="entry name" value="Ribosomal_bL25_long"/>
</dbReference>
<dbReference type="Gene3D" id="2.40.240.10">
    <property type="entry name" value="Ribosomal Protein L25, Chain P"/>
    <property type="match status" value="1"/>
</dbReference>
<dbReference type="PANTHER" id="PTHR33284">
    <property type="entry name" value="RIBOSOMAL PROTEIN L25/GLN-TRNA SYNTHETASE, ANTI-CODON-BINDING DOMAIN-CONTAINING PROTEIN"/>
    <property type="match status" value="1"/>
</dbReference>
<dbReference type="AlphaFoldDB" id="A0A2M8KC91"/>
<name>A0A2M8KC91_9BACT</name>
<evidence type="ECO:0000313" key="7">
    <source>
        <dbReference type="Proteomes" id="UP000231648"/>
    </source>
</evidence>
<dbReference type="PANTHER" id="PTHR33284:SF1">
    <property type="entry name" value="RIBOSOMAL PROTEIN L25_GLN-TRNA SYNTHETASE, ANTI-CODON-BINDING DOMAIN-CONTAINING PROTEIN"/>
    <property type="match status" value="1"/>
</dbReference>
<comment type="caution">
    <text evidence="6">The sequence shown here is derived from an EMBL/GenBank/DDBJ whole genome shotgun (WGS) entry which is preliminary data.</text>
</comment>
<organism evidence="6 7">
    <name type="scientific">Candidatus Portnoybacteria bacterium CG10_big_fil_rev_8_21_14_0_10_38_18</name>
    <dbReference type="NCBI Taxonomy" id="1974813"/>
    <lineage>
        <taxon>Bacteria</taxon>
        <taxon>Candidatus Portnoyibacteriota</taxon>
    </lineage>
</organism>
<keyword evidence="2" id="KW-0694">RNA-binding</keyword>
<reference evidence="7" key="1">
    <citation type="submission" date="2017-09" db="EMBL/GenBank/DDBJ databases">
        <title>Depth-based differentiation of microbial function through sediment-hosted aquifers and enrichment of novel symbionts in the deep terrestrial subsurface.</title>
        <authorList>
            <person name="Probst A.J."/>
            <person name="Ladd B."/>
            <person name="Jarett J.K."/>
            <person name="Geller-Mcgrath D.E."/>
            <person name="Sieber C.M.K."/>
            <person name="Emerson J.B."/>
            <person name="Anantharaman K."/>
            <person name="Thomas B.C."/>
            <person name="Malmstrom R."/>
            <person name="Stieglmeier M."/>
            <person name="Klingl A."/>
            <person name="Woyke T."/>
            <person name="Ryan C.M."/>
            <person name="Banfield J.F."/>
        </authorList>
    </citation>
    <scope>NUCLEOTIDE SEQUENCE [LARGE SCALE GENOMIC DNA]</scope>
</reference>
<evidence type="ECO:0000313" key="6">
    <source>
        <dbReference type="EMBL" id="PJE57538.1"/>
    </source>
</evidence>
<dbReference type="InterPro" id="IPR029751">
    <property type="entry name" value="Ribosomal_L25_dom"/>
</dbReference>
<protein>
    <submittedName>
        <fullName evidence="6">50S ribosomal protein L25</fullName>
    </submittedName>
</protein>
<evidence type="ECO:0000259" key="5">
    <source>
        <dbReference type="Pfam" id="PF01386"/>
    </source>
</evidence>
<keyword evidence="1" id="KW-0699">rRNA-binding</keyword>
<dbReference type="GO" id="GO:0022625">
    <property type="term" value="C:cytosolic large ribosomal subunit"/>
    <property type="evidence" value="ECO:0007669"/>
    <property type="project" value="TreeGrafter"/>
</dbReference>
<dbReference type="GO" id="GO:0008097">
    <property type="term" value="F:5S rRNA binding"/>
    <property type="evidence" value="ECO:0007669"/>
    <property type="project" value="InterPro"/>
</dbReference>
<dbReference type="InterPro" id="IPR020056">
    <property type="entry name" value="Rbsml_bL25/Gln-tRNA_synth_N"/>
</dbReference>
<proteinExistence type="predicted"/>
<dbReference type="CDD" id="cd00495">
    <property type="entry name" value="Ribosomal_L25_TL5_CTC"/>
    <property type="match status" value="1"/>
</dbReference>
<sequence length="135" mass="15298">MTLELKAQVRNILGKKLKTLREKGIIPAVVYGPGYKPTSIQLDYEEFRKIFEQAGESTLIKLKIKNEKLKTGEENKDVLIHDIAKDPVSDRFIHVDFYQVRMDKVITAEVSLVFEGEAPAVKNLDGVLLKNVTEV</sequence>
<gene>
    <name evidence="6" type="ORF">COU82_01360</name>
</gene>
<dbReference type="GO" id="GO:0006412">
    <property type="term" value="P:translation"/>
    <property type="evidence" value="ECO:0007669"/>
    <property type="project" value="InterPro"/>
</dbReference>
<dbReference type="InterPro" id="IPR011035">
    <property type="entry name" value="Ribosomal_bL25/Gln-tRNA_synth"/>
</dbReference>
<keyword evidence="4" id="KW-0687">Ribonucleoprotein</keyword>
<evidence type="ECO:0000256" key="2">
    <source>
        <dbReference type="ARBA" id="ARBA00022884"/>
    </source>
</evidence>
<evidence type="ECO:0000256" key="1">
    <source>
        <dbReference type="ARBA" id="ARBA00022730"/>
    </source>
</evidence>
<feature type="domain" description="Large ribosomal subunit protein bL25 L25" evidence="5">
    <location>
        <begin position="5"/>
        <end position="97"/>
    </location>
</feature>
<keyword evidence="3 6" id="KW-0689">Ribosomal protein</keyword>
<dbReference type="InterPro" id="IPR020930">
    <property type="entry name" value="Ribosomal_uL5_bac-type"/>
</dbReference>
<accession>A0A2M8KC91</accession>
<feature type="non-terminal residue" evidence="6">
    <location>
        <position position="135"/>
    </location>
</feature>
<evidence type="ECO:0000256" key="3">
    <source>
        <dbReference type="ARBA" id="ARBA00022980"/>
    </source>
</evidence>
<dbReference type="NCBIfam" id="TIGR00731">
    <property type="entry name" value="bL25_bact_ctc"/>
    <property type="match status" value="1"/>
</dbReference>
<dbReference type="Proteomes" id="UP000231648">
    <property type="component" value="Unassembled WGS sequence"/>
</dbReference>
<dbReference type="EMBL" id="PFDX01000014">
    <property type="protein sequence ID" value="PJE57538.1"/>
    <property type="molecule type" value="Genomic_DNA"/>
</dbReference>
<dbReference type="Pfam" id="PF01386">
    <property type="entry name" value="Ribosomal_L25p"/>
    <property type="match status" value="1"/>
</dbReference>
<dbReference type="GO" id="GO:0003735">
    <property type="term" value="F:structural constituent of ribosome"/>
    <property type="evidence" value="ECO:0007669"/>
    <property type="project" value="InterPro"/>
</dbReference>
<evidence type="ECO:0000256" key="4">
    <source>
        <dbReference type="ARBA" id="ARBA00023274"/>
    </source>
</evidence>